<keyword evidence="3" id="KW-1185">Reference proteome</keyword>
<sequence>MDKPQSYEPEEAAVAADDDAGIERPPGIGTDERRMHVRAYNYWASLLRDRAYPSIDDLDPGGLGDFDPNSVLLDFSRGVDNPVIAWLGPELREECDVADTIRTVSEVPSRSLLSRLTDHYMQIIANQAPIGFEAEFKNARGANTMYRGILMPFSSDDDTIDFIYGVISWKEVAGGDVESQLQAEFARSIEGQKQQALPPSPIWEDGPHEFTDGEFAAEAGHETEVEANDGSGERDPVPAIEDTLATPENLADYLVVARESAEQAKSADQRSRAALYDALGRAYDFALSAEESPKDYQEILEEAGITQQDRAPMTPVVKLVFGTDYDKTRLTEFATALGHAKRENIARGTFGDYLSQQKGGLKAVVAAERELRRPEGKADTLEQRYAALRELEAVDFAEFEGSDTGEEFALLMARRLPDGRLAILGEVPHDKTLADRAVRKFAR</sequence>
<evidence type="ECO:0000313" key="3">
    <source>
        <dbReference type="Proteomes" id="UP000564378"/>
    </source>
</evidence>
<accession>A0A842HUG9</accession>
<gene>
    <name evidence="2" type="ORF">H6P80_03690</name>
</gene>
<dbReference type="AlphaFoldDB" id="A0A842HUG9"/>
<protein>
    <submittedName>
        <fullName evidence="2">Uncharacterized protein</fullName>
    </submittedName>
</protein>
<feature type="compositionally biased region" description="Acidic residues" evidence="1">
    <location>
        <begin position="8"/>
        <end position="20"/>
    </location>
</feature>
<organism evidence="2 3">
    <name type="scientific">Parasphingopyxis marina</name>
    <dbReference type="NCBI Taxonomy" id="2761622"/>
    <lineage>
        <taxon>Bacteria</taxon>
        <taxon>Pseudomonadati</taxon>
        <taxon>Pseudomonadota</taxon>
        <taxon>Alphaproteobacteria</taxon>
        <taxon>Sphingomonadales</taxon>
        <taxon>Sphingomonadaceae</taxon>
        <taxon>Parasphingopyxis</taxon>
    </lineage>
</organism>
<comment type="caution">
    <text evidence="2">The sequence shown here is derived from an EMBL/GenBank/DDBJ whole genome shotgun (WGS) entry which is preliminary data.</text>
</comment>
<name>A0A842HUG9_9SPHN</name>
<reference evidence="2 3" key="1">
    <citation type="submission" date="2020-08" db="EMBL/GenBank/DDBJ databases">
        <title>Draft genome sequence of Parasphingopyxis sp. GrpM-11.</title>
        <authorList>
            <person name="Oh J."/>
            <person name="Roh D.-H."/>
        </authorList>
    </citation>
    <scope>NUCLEOTIDE SEQUENCE [LARGE SCALE GENOMIC DNA]</scope>
    <source>
        <strain evidence="2 3">GrpM-11</strain>
    </source>
</reference>
<feature type="region of interest" description="Disordered" evidence="1">
    <location>
        <begin position="1"/>
        <end position="30"/>
    </location>
</feature>
<dbReference type="Proteomes" id="UP000564378">
    <property type="component" value="Unassembled WGS sequence"/>
</dbReference>
<evidence type="ECO:0000313" key="2">
    <source>
        <dbReference type="EMBL" id="MBC2776716.1"/>
    </source>
</evidence>
<proteinExistence type="predicted"/>
<dbReference type="EMBL" id="JACJVJ010000001">
    <property type="protein sequence ID" value="MBC2776716.1"/>
    <property type="molecule type" value="Genomic_DNA"/>
</dbReference>
<dbReference type="RefSeq" id="WP_185799977.1">
    <property type="nucleotide sequence ID" value="NZ_JACJVJ010000001.1"/>
</dbReference>
<evidence type="ECO:0000256" key="1">
    <source>
        <dbReference type="SAM" id="MobiDB-lite"/>
    </source>
</evidence>